<dbReference type="AlphaFoldDB" id="A0A368HIG3"/>
<gene>
    <name evidence="2" type="ORF">C4900_13875</name>
</gene>
<protein>
    <submittedName>
        <fullName evidence="2">Uncharacterized protein</fullName>
    </submittedName>
</protein>
<sequence>MIAPINRGRIIKTTGKRVSKPPAGPAGGDGGDGRIKSAVAARIKDWDYPCADTVRRLGG</sequence>
<proteinExistence type="predicted"/>
<evidence type="ECO:0000256" key="1">
    <source>
        <dbReference type="SAM" id="MobiDB-lite"/>
    </source>
</evidence>
<keyword evidence="3" id="KW-1185">Reference proteome</keyword>
<name>A0A368HIG3_9GAMM</name>
<dbReference type="EMBL" id="PSYR01000002">
    <property type="protein sequence ID" value="RCN56837.1"/>
    <property type="molecule type" value="Genomic_DNA"/>
</dbReference>
<organism evidence="2 3">
    <name type="scientific">Acidiferrobacter thiooxydans</name>
    <dbReference type="NCBI Taxonomy" id="163359"/>
    <lineage>
        <taxon>Bacteria</taxon>
        <taxon>Pseudomonadati</taxon>
        <taxon>Pseudomonadota</taxon>
        <taxon>Gammaproteobacteria</taxon>
        <taxon>Acidiferrobacterales</taxon>
        <taxon>Acidiferrobacteraceae</taxon>
        <taxon>Acidiferrobacter</taxon>
    </lineage>
</organism>
<reference evidence="2 3" key="1">
    <citation type="submission" date="2018-02" db="EMBL/GenBank/DDBJ databases">
        <title>Insights into the biology of acidophilic members of the Acidiferrobacteraceae family derived from comparative genomic analyses.</title>
        <authorList>
            <person name="Issotta F."/>
            <person name="Thyssen C."/>
            <person name="Mena C."/>
            <person name="Moya A."/>
            <person name="Bellenberg S."/>
            <person name="Sproer C."/>
            <person name="Covarrubias P.C."/>
            <person name="Sand W."/>
            <person name="Quatrini R."/>
            <person name="Vera M."/>
        </authorList>
    </citation>
    <scope>NUCLEOTIDE SEQUENCE [LARGE SCALE GENOMIC DNA]</scope>
    <source>
        <strain evidence="3">m-1</strain>
    </source>
</reference>
<dbReference type="Proteomes" id="UP000253250">
    <property type="component" value="Unassembled WGS sequence"/>
</dbReference>
<evidence type="ECO:0000313" key="3">
    <source>
        <dbReference type="Proteomes" id="UP000253250"/>
    </source>
</evidence>
<comment type="caution">
    <text evidence="2">The sequence shown here is derived from an EMBL/GenBank/DDBJ whole genome shotgun (WGS) entry which is preliminary data.</text>
</comment>
<accession>A0A368HIG3</accession>
<feature type="region of interest" description="Disordered" evidence="1">
    <location>
        <begin position="1"/>
        <end position="33"/>
    </location>
</feature>
<evidence type="ECO:0000313" key="2">
    <source>
        <dbReference type="EMBL" id="RCN56837.1"/>
    </source>
</evidence>